<evidence type="ECO:0000256" key="3">
    <source>
        <dbReference type="ARBA" id="ARBA00022618"/>
    </source>
</evidence>
<feature type="compositionally biased region" description="Low complexity" evidence="8">
    <location>
        <begin position="1"/>
        <end position="12"/>
    </location>
</feature>
<dbReference type="GO" id="GO:0007059">
    <property type="term" value="P:chromosome segregation"/>
    <property type="evidence" value="ECO:0007669"/>
    <property type="project" value="UniProtKB-KW"/>
</dbReference>
<keyword evidence="10" id="KW-1185">Reference proteome</keyword>
<protein>
    <submittedName>
        <fullName evidence="9">Uncharacterized protein</fullName>
    </submittedName>
</protein>
<evidence type="ECO:0000256" key="1">
    <source>
        <dbReference type="ARBA" id="ARBA00004123"/>
    </source>
</evidence>
<keyword evidence="3" id="KW-0132">Cell division</keyword>
<accession>F4RQV0</accession>
<dbReference type="EMBL" id="GL883114">
    <property type="protein sequence ID" value="EGG05104.1"/>
    <property type="molecule type" value="Genomic_DNA"/>
</dbReference>
<dbReference type="AlphaFoldDB" id="F4RQV0"/>
<keyword evidence="6" id="KW-0539">Nucleus</keyword>
<feature type="region of interest" description="Disordered" evidence="8">
    <location>
        <begin position="1"/>
        <end position="29"/>
    </location>
</feature>
<evidence type="ECO:0000256" key="2">
    <source>
        <dbReference type="ARBA" id="ARBA00008585"/>
    </source>
</evidence>
<dbReference type="eggNOG" id="ENOG502RSDJ">
    <property type="taxonomic scope" value="Eukaryota"/>
</dbReference>
<evidence type="ECO:0000313" key="10">
    <source>
        <dbReference type="Proteomes" id="UP000001072"/>
    </source>
</evidence>
<dbReference type="PANTHER" id="PTHR21394">
    <property type="entry name" value="MAU2 CHROMATID COHESION FACTOR HOMOLOG"/>
    <property type="match status" value="1"/>
</dbReference>
<keyword evidence="4" id="KW-0498">Mitosis</keyword>
<comment type="similarity">
    <text evidence="2">Belongs to the SCC4/mau-2 family.</text>
</comment>
<organism evidence="10">
    <name type="scientific">Melampsora larici-populina (strain 98AG31 / pathotype 3-4-7)</name>
    <name type="common">Poplar leaf rust fungus</name>
    <dbReference type="NCBI Taxonomy" id="747676"/>
    <lineage>
        <taxon>Eukaryota</taxon>
        <taxon>Fungi</taxon>
        <taxon>Dikarya</taxon>
        <taxon>Basidiomycota</taxon>
        <taxon>Pucciniomycotina</taxon>
        <taxon>Pucciniomycetes</taxon>
        <taxon>Pucciniales</taxon>
        <taxon>Melampsoraceae</taxon>
        <taxon>Melampsora</taxon>
    </lineage>
</organism>
<dbReference type="GO" id="GO:0007064">
    <property type="term" value="P:mitotic sister chromatid cohesion"/>
    <property type="evidence" value="ECO:0007669"/>
    <property type="project" value="InterPro"/>
</dbReference>
<name>F4RQV0_MELLP</name>
<dbReference type="GO" id="GO:0051301">
    <property type="term" value="P:cell division"/>
    <property type="evidence" value="ECO:0007669"/>
    <property type="project" value="UniProtKB-KW"/>
</dbReference>
<sequence length="616" mass="70834">MLSTTPSSSSSTEQSRGHTEPTQAIPKPLINNTQQSINHEEQQQQQPTPPDIPVHITLLYLTHLHLTTASKISRTLMTRPSYSYQLFGTPSKPNPTETETHQSHIIQYRRHILIAINCLRSILYGSESLQIPIQFKFNALIWLIKILINETHSNRYQLDQLVQYGFLIIKKSGLQLDHDSRFELTELDILISLQDSTISFRQIKKQVERAIELTYQKNGSIHAKSIKWYYRFQILYIQINSPKDYSSTQETIQSVLKTSLTRGDQEVHILFKAIEIKLALDHSLFTLVGDLVDSIIKLVGFKPNESSTTLKLCKPLESFLVVLIGFYYYEMGEIELGKEWVAYLYRIIEDLQLDNGSFKVFIDSSVLPNHSTVQIDSPFTRKFGQISMLDEEIRNEPKSDVAKDFIWVKLMPIELIQALVSLISASIHLDAYGKRPKALTYLNEGIQKIDEFLMKGIKVRFSEMSNCIQRLIRMKIEGILMMSQMSIIRSNFLLADQNLLDLIRITTLTQQWPRYASRICFLKAMLSQSTMNFSLAKQSLSSSLRFLKPLSIQIRKQIKVLVITTSLMLEIDEVDHSNQCQEWLEELKAFEGVSNRSRIALEIVLALKCGEIVRAK</sequence>
<dbReference type="InParanoid" id="F4RQV0"/>
<proteinExistence type="inferred from homology"/>
<evidence type="ECO:0000256" key="8">
    <source>
        <dbReference type="SAM" id="MobiDB-lite"/>
    </source>
</evidence>
<dbReference type="GO" id="GO:0005634">
    <property type="term" value="C:nucleus"/>
    <property type="evidence" value="ECO:0007669"/>
    <property type="project" value="UniProtKB-SubCell"/>
</dbReference>
<reference evidence="10" key="1">
    <citation type="journal article" date="2011" name="Proc. Natl. Acad. Sci. U.S.A.">
        <title>Obligate biotrophy features unraveled by the genomic analysis of rust fungi.</title>
        <authorList>
            <person name="Duplessis S."/>
            <person name="Cuomo C.A."/>
            <person name="Lin Y.-C."/>
            <person name="Aerts A."/>
            <person name="Tisserant E."/>
            <person name="Veneault-Fourrey C."/>
            <person name="Joly D.L."/>
            <person name="Hacquard S."/>
            <person name="Amselem J."/>
            <person name="Cantarel B.L."/>
            <person name="Chiu R."/>
            <person name="Coutinho P.M."/>
            <person name="Feau N."/>
            <person name="Field M."/>
            <person name="Frey P."/>
            <person name="Gelhaye E."/>
            <person name="Goldberg J."/>
            <person name="Grabherr M.G."/>
            <person name="Kodira C.D."/>
            <person name="Kohler A."/>
            <person name="Kuees U."/>
            <person name="Lindquist E.A."/>
            <person name="Lucas S.M."/>
            <person name="Mago R."/>
            <person name="Mauceli E."/>
            <person name="Morin E."/>
            <person name="Murat C."/>
            <person name="Pangilinan J.L."/>
            <person name="Park R."/>
            <person name="Pearson M."/>
            <person name="Quesneville H."/>
            <person name="Rouhier N."/>
            <person name="Sakthikumar S."/>
            <person name="Salamov A.A."/>
            <person name="Schmutz J."/>
            <person name="Selles B."/>
            <person name="Shapiro H."/>
            <person name="Tanguay P."/>
            <person name="Tuskan G.A."/>
            <person name="Henrissat B."/>
            <person name="Van de Peer Y."/>
            <person name="Rouze P."/>
            <person name="Ellis J.G."/>
            <person name="Dodds P.N."/>
            <person name="Schein J.E."/>
            <person name="Zhong S."/>
            <person name="Hamelin R.C."/>
            <person name="Grigoriev I.V."/>
            <person name="Szabo L.J."/>
            <person name="Martin F."/>
        </authorList>
    </citation>
    <scope>NUCLEOTIDE SEQUENCE [LARGE SCALE GENOMIC DNA]</scope>
    <source>
        <strain evidence="10">98AG31 / pathotype 3-4-7</strain>
    </source>
</reference>
<dbReference type="GeneID" id="18933067"/>
<evidence type="ECO:0000256" key="6">
    <source>
        <dbReference type="ARBA" id="ARBA00023242"/>
    </source>
</evidence>
<dbReference type="Proteomes" id="UP000001072">
    <property type="component" value="Unassembled WGS sequence"/>
</dbReference>
<dbReference type="RefSeq" id="XP_007411469.1">
    <property type="nucleotide sequence ID" value="XM_007411407.1"/>
</dbReference>
<comment type="subcellular location">
    <subcellularLocation>
        <location evidence="1">Nucleus</location>
    </subcellularLocation>
</comment>
<dbReference type="InterPro" id="IPR019440">
    <property type="entry name" value="MAU2"/>
</dbReference>
<dbReference type="OrthoDB" id="5565328at2759"/>
<dbReference type="HOGENOM" id="CLU_443488_0_0_1"/>
<evidence type="ECO:0000313" key="9">
    <source>
        <dbReference type="EMBL" id="EGG05104.1"/>
    </source>
</evidence>
<evidence type="ECO:0000256" key="5">
    <source>
        <dbReference type="ARBA" id="ARBA00022829"/>
    </source>
</evidence>
<evidence type="ECO:0000256" key="7">
    <source>
        <dbReference type="ARBA" id="ARBA00023306"/>
    </source>
</evidence>
<keyword evidence="5" id="KW-0159">Chromosome partition</keyword>
<gene>
    <name evidence="9" type="ORF">MELLADRAFT_78143</name>
</gene>
<dbReference type="KEGG" id="mlr:MELLADRAFT_78143"/>
<dbReference type="VEuPathDB" id="FungiDB:MELLADRAFT_78143"/>
<keyword evidence="7" id="KW-0131">Cell cycle</keyword>
<evidence type="ECO:0000256" key="4">
    <source>
        <dbReference type="ARBA" id="ARBA00022776"/>
    </source>
</evidence>